<name>A0A9D0Z549_9FIRM</name>
<reference evidence="2" key="1">
    <citation type="submission" date="2020-10" db="EMBL/GenBank/DDBJ databases">
        <authorList>
            <person name="Gilroy R."/>
        </authorList>
    </citation>
    <scope>NUCLEOTIDE SEQUENCE</scope>
    <source>
        <strain evidence="2">ChiSjej2B20-13462</strain>
    </source>
</reference>
<keyword evidence="1" id="KW-0812">Transmembrane</keyword>
<feature type="transmembrane region" description="Helical" evidence="1">
    <location>
        <begin position="6"/>
        <end position="28"/>
    </location>
</feature>
<comment type="caution">
    <text evidence="2">The sequence shown here is derived from an EMBL/GenBank/DDBJ whole genome shotgun (WGS) entry which is preliminary data.</text>
</comment>
<evidence type="ECO:0000313" key="3">
    <source>
        <dbReference type="Proteomes" id="UP000886874"/>
    </source>
</evidence>
<dbReference type="EMBL" id="DVFN01000051">
    <property type="protein sequence ID" value="HIQ69312.1"/>
    <property type="molecule type" value="Genomic_DNA"/>
</dbReference>
<proteinExistence type="predicted"/>
<gene>
    <name evidence="2" type="ORF">IAA67_03145</name>
</gene>
<evidence type="ECO:0000313" key="2">
    <source>
        <dbReference type="EMBL" id="HIQ69312.1"/>
    </source>
</evidence>
<reference evidence="2" key="2">
    <citation type="journal article" date="2021" name="PeerJ">
        <title>Extensive microbial diversity within the chicken gut microbiome revealed by metagenomics and culture.</title>
        <authorList>
            <person name="Gilroy R."/>
            <person name="Ravi A."/>
            <person name="Getino M."/>
            <person name="Pursley I."/>
            <person name="Horton D.L."/>
            <person name="Alikhan N.F."/>
            <person name="Baker D."/>
            <person name="Gharbi K."/>
            <person name="Hall N."/>
            <person name="Watson M."/>
            <person name="Adriaenssens E.M."/>
            <person name="Foster-Nyarko E."/>
            <person name="Jarju S."/>
            <person name="Secka A."/>
            <person name="Antonio M."/>
            <person name="Oren A."/>
            <person name="Chaudhuri R.R."/>
            <person name="La Ragione R."/>
            <person name="Hildebrand F."/>
            <person name="Pallen M.J."/>
        </authorList>
    </citation>
    <scope>NUCLEOTIDE SEQUENCE</scope>
    <source>
        <strain evidence="2">ChiSjej2B20-13462</strain>
    </source>
</reference>
<evidence type="ECO:0000256" key="1">
    <source>
        <dbReference type="SAM" id="Phobius"/>
    </source>
</evidence>
<dbReference type="Proteomes" id="UP000886874">
    <property type="component" value="Unassembled WGS sequence"/>
</dbReference>
<sequence>MDTWVMFLSGAAGAAICSGISSIMQMFIRRLWEKSDKGSAQTKALRYLMLYIMIQTAKGYIRDGEISMDDRRQLHKWHELYHDGLGGNGDMDKLMAEVNKLPLRLED</sequence>
<organism evidence="2 3">
    <name type="scientific">Candidatus Avoscillospira stercorigallinarum</name>
    <dbReference type="NCBI Taxonomy" id="2840708"/>
    <lineage>
        <taxon>Bacteria</taxon>
        <taxon>Bacillati</taxon>
        <taxon>Bacillota</taxon>
        <taxon>Clostridia</taxon>
        <taxon>Eubacteriales</taxon>
        <taxon>Oscillospiraceae</taxon>
        <taxon>Oscillospiraceae incertae sedis</taxon>
        <taxon>Candidatus Avoscillospira</taxon>
    </lineage>
</organism>
<keyword evidence="1" id="KW-1133">Transmembrane helix</keyword>
<dbReference type="AlphaFoldDB" id="A0A9D0Z549"/>
<accession>A0A9D0Z549</accession>
<protein>
    <submittedName>
        <fullName evidence="2">Uncharacterized protein</fullName>
    </submittedName>
</protein>
<keyword evidence="1" id="KW-0472">Membrane</keyword>